<accession>A0AAE3GET9</accession>
<dbReference type="AlphaFoldDB" id="A0AAE3GET9"/>
<name>A0AAE3GET9_9PSEU</name>
<dbReference type="SUPFAM" id="SSF82784">
    <property type="entry name" value="OsmC-like"/>
    <property type="match status" value="1"/>
</dbReference>
<dbReference type="InterPro" id="IPR015946">
    <property type="entry name" value="KH_dom-like_a/b"/>
</dbReference>
<keyword evidence="2" id="KW-1185">Reference proteome</keyword>
<sequence length="123" mass="13184">MVEAEALATPWQVRFRAGGNESVADTHKAGVGGSAGMRPHELLEAALATCMTISARMALADLGVTDAEVGVRVHLEREESTTRFRYDLLLAPELEAHRAAIVARVECSPVRSTLSKALVFEPA</sequence>
<organism evidence="1 2">
    <name type="scientific">Goodfellowiella coeruleoviolacea</name>
    <dbReference type="NCBI Taxonomy" id="334858"/>
    <lineage>
        <taxon>Bacteria</taxon>
        <taxon>Bacillati</taxon>
        <taxon>Actinomycetota</taxon>
        <taxon>Actinomycetes</taxon>
        <taxon>Pseudonocardiales</taxon>
        <taxon>Pseudonocardiaceae</taxon>
        <taxon>Goodfellowiella</taxon>
    </lineage>
</organism>
<reference evidence="1" key="1">
    <citation type="submission" date="2022-06" db="EMBL/GenBank/DDBJ databases">
        <title>Genomic Encyclopedia of Archaeal and Bacterial Type Strains, Phase II (KMG-II): from individual species to whole genera.</title>
        <authorList>
            <person name="Goeker M."/>
        </authorList>
    </citation>
    <scope>NUCLEOTIDE SEQUENCE</scope>
    <source>
        <strain evidence="1">DSM 43935</strain>
    </source>
</reference>
<comment type="caution">
    <text evidence="1">The sequence shown here is derived from an EMBL/GenBank/DDBJ whole genome shotgun (WGS) entry which is preliminary data.</text>
</comment>
<dbReference type="Pfam" id="PF02566">
    <property type="entry name" value="OsmC"/>
    <property type="match status" value="1"/>
</dbReference>
<evidence type="ECO:0000313" key="1">
    <source>
        <dbReference type="EMBL" id="MCP2166017.1"/>
    </source>
</evidence>
<dbReference type="RefSeq" id="WP_253771470.1">
    <property type="nucleotide sequence ID" value="NZ_JAMTCK010000006.1"/>
</dbReference>
<dbReference type="InterPro" id="IPR036102">
    <property type="entry name" value="OsmC/Ohrsf"/>
</dbReference>
<proteinExistence type="predicted"/>
<dbReference type="Gene3D" id="3.30.300.20">
    <property type="match status" value="1"/>
</dbReference>
<dbReference type="EMBL" id="JAMTCK010000006">
    <property type="protein sequence ID" value="MCP2166017.1"/>
    <property type="molecule type" value="Genomic_DNA"/>
</dbReference>
<protein>
    <submittedName>
        <fullName evidence="1">Redox protein</fullName>
    </submittedName>
</protein>
<evidence type="ECO:0000313" key="2">
    <source>
        <dbReference type="Proteomes" id="UP001206128"/>
    </source>
</evidence>
<dbReference type="Proteomes" id="UP001206128">
    <property type="component" value="Unassembled WGS sequence"/>
</dbReference>
<gene>
    <name evidence="1" type="ORF">LX83_002876</name>
</gene>
<dbReference type="InterPro" id="IPR003718">
    <property type="entry name" value="OsmC/Ohr_fam"/>
</dbReference>